<protein>
    <recommendedName>
        <fullName evidence="2">GmrSD restriction endonucleases N-terminal domain-containing protein</fullName>
    </recommendedName>
</protein>
<gene>
    <name evidence="3" type="ORF">SR1949_08560</name>
</gene>
<dbReference type="InterPro" id="IPR004919">
    <property type="entry name" value="GmrSD_N"/>
</dbReference>
<dbReference type="AlphaFoldDB" id="A0A479ZWS1"/>
<proteinExistence type="predicted"/>
<sequence>MPQSHYSFEPQETRKRTTSLDPANISMGTKIMTVQQVVDRFVNNRLIPAEFPHNQHIWNTQAKGKLIESLLLQLPLSVFYIDATNDEQWVIIDGTQRIITFKEFINQDFTLDGLDYFGDLHGKYFSQLTPRWQRRIKETKLTLHLILRGTSSEIVSNLYHRIRFEQIQ</sequence>
<dbReference type="EMBL" id="BJCE01000017">
    <property type="protein sequence ID" value="GCL35758.1"/>
    <property type="molecule type" value="Genomic_DNA"/>
</dbReference>
<reference evidence="4" key="1">
    <citation type="submission" date="2019-02" db="EMBL/GenBank/DDBJ databases">
        <title>Draft genome sequence of Sphaerospermopsis reniformis NIES-1949.</title>
        <authorList>
            <person name="Yamaguchi H."/>
            <person name="Suzuki S."/>
            <person name="Kawachi M."/>
        </authorList>
    </citation>
    <scope>NUCLEOTIDE SEQUENCE [LARGE SCALE GENOMIC DNA]</scope>
    <source>
        <strain evidence="4">NIES-1949</strain>
    </source>
</reference>
<organism evidence="3 4">
    <name type="scientific">Sphaerospermopsis reniformis</name>
    <dbReference type="NCBI Taxonomy" id="531300"/>
    <lineage>
        <taxon>Bacteria</taxon>
        <taxon>Bacillati</taxon>
        <taxon>Cyanobacteriota</taxon>
        <taxon>Cyanophyceae</taxon>
        <taxon>Nostocales</taxon>
        <taxon>Aphanizomenonaceae</taxon>
        <taxon>Sphaerospermopsis</taxon>
    </lineage>
</organism>
<feature type="region of interest" description="Disordered" evidence="1">
    <location>
        <begin position="1"/>
        <end position="20"/>
    </location>
</feature>
<dbReference type="Pfam" id="PF03235">
    <property type="entry name" value="GmrSD_N"/>
    <property type="match status" value="1"/>
</dbReference>
<dbReference type="RefSeq" id="WP_096573096.1">
    <property type="nucleotide sequence ID" value="NZ_BJCE01000017.1"/>
</dbReference>
<evidence type="ECO:0000313" key="3">
    <source>
        <dbReference type="EMBL" id="GCL35758.1"/>
    </source>
</evidence>
<keyword evidence="4" id="KW-1185">Reference proteome</keyword>
<evidence type="ECO:0000313" key="4">
    <source>
        <dbReference type="Proteomes" id="UP000300142"/>
    </source>
</evidence>
<name>A0A479ZWS1_9CYAN</name>
<feature type="domain" description="GmrSD restriction endonucleases N-terminal" evidence="2">
    <location>
        <begin position="57"/>
        <end position="136"/>
    </location>
</feature>
<accession>A0A479ZWS1</accession>
<dbReference type="Proteomes" id="UP000300142">
    <property type="component" value="Unassembled WGS sequence"/>
</dbReference>
<evidence type="ECO:0000259" key="2">
    <source>
        <dbReference type="Pfam" id="PF03235"/>
    </source>
</evidence>
<dbReference type="PANTHER" id="PTHR39639:SF1">
    <property type="entry name" value="DUF262 DOMAIN-CONTAINING PROTEIN"/>
    <property type="match status" value="1"/>
</dbReference>
<evidence type="ECO:0000256" key="1">
    <source>
        <dbReference type="SAM" id="MobiDB-lite"/>
    </source>
</evidence>
<dbReference type="PANTHER" id="PTHR39639">
    <property type="entry name" value="CHROMOSOME 16, WHOLE GENOME SHOTGUN SEQUENCE"/>
    <property type="match status" value="1"/>
</dbReference>
<comment type="caution">
    <text evidence="3">The sequence shown here is derived from an EMBL/GenBank/DDBJ whole genome shotgun (WGS) entry which is preliminary data.</text>
</comment>